<proteinExistence type="predicted"/>
<evidence type="ECO:0000313" key="1">
    <source>
        <dbReference type="EMBL" id="MPM60784.1"/>
    </source>
</evidence>
<dbReference type="AlphaFoldDB" id="A0A645BGE1"/>
<dbReference type="EMBL" id="VSSQ01017983">
    <property type="protein sequence ID" value="MPM60784.1"/>
    <property type="molecule type" value="Genomic_DNA"/>
</dbReference>
<reference evidence="1" key="1">
    <citation type="submission" date="2019-08" db="EMBL/GenBank/DDBJ databases">
        <authorList>
            <person name="Kucharzyk K."/>
            <person name="Murdoch R.W."/>
            <person name="Higgins S."/>
            <person name="Loffler F."/>
        </authorList>
    </citation>
    <scope>NUCLEOTIDE SEQUENCE</scope>
</reference>
<gene>
    <name evidence="1" type="ORF">SDC9_107638</name>
</gene>
<sequence>MVREQIFTLIATTLNAYLRNSGSSEVEVTIDTRLLGKKAPIDSLGLVNVLLDLETALRSCNVKVSFLSDQAMSMERSPFLTVSTLLDFIEAQK</sequence>
<dbReference type="InterPro" id="IPR036736">
    <property type="entry name" value="ACP-like_sf"/>
</dbReference>
<dbReference type="Gene3D" id="1.10.1200.10">
    <property type="entry name" value="ACP-like"/>
    <property type="match status" value="1"/>
</dbReference>
<comment type="caution">
    <text evidence="1">The sequence shown here is derived from an EMBL/GenBank/DDBJ whole genome shotgun (WGS) entry which is preliminary data.</text>
</comment>
<evidence type="ECO:0008006" key="2">
    <source>
        <dbReference type="Google" id="ProtNLM"/>
    </source>
</evidence>
<accession>A0A645BGE1</accession>
<organism evidence="1">
    <name type="scientific">bioreactor metagenome</name>
    <dbReference type="NCBI Taxonomy" id="1076179"/>
    <lineage>
        <taxon>unclassified sequences</taxon>
        <taxon>metagenomes</taxon>
        <taxon>ecological metagenomes</taxon>
    </lineage>
</organism>
<name>A0A645BGE1_9ZZZZ</name>
<protein>
    <recommendedName>
        <fullName evidence="2">Carrier domain-containing protein</fullName>
    </recommendedName>
</protein>